<dbReference type="PANTHER" id="PTHR21666">
    <property type="entry name" value="PEPTIDASE-RELATED"/>
    <property type="match status" value="1"/>
</dbReference>
<evidence type="ECO:0000313" key="5">
    <source>
        <dbReference type="Proteomes" id="UP000192907"/>
    </source>
</evidence>
<dbReference type="SUPFAM" id="SSF51261">
    <property type="entry name" value="Duplicated hybrid motif"/>
    <property type="match status" value="1"/>
</dbReference>
<proteinExistence type="predicted"/>
<keyword evidence="4" id="KW-0378">Hydrolase</keyword>
<evidence type="ECO:0000256" key="1">
    <source>
        <dbReference type="SAM" id="MobiDB-lite"/>
    </source>
</evidence>
<reference evidence="5" key="1">
    <citation type="submission" date="2017-04" db="EMBL/GenBank/DDBJ databases">
        <authorList>
            <person name="Varghese N."/>
            <person name="Submissions S."/>
        </authorList>
    </citation>
    <scope>NUCLEOTIDE SEQUENCE [LARGE SCALE GENOMIC DNA]</scope>
    <source>
        <strain evidence="5">RKEM611</strain>
    </source>
</reference>
<dbReference type="Gene3D" id="2.70.70.10">
    <property type="entry name" value="Glucose Permease (Domain IIA)"/>
    <property type="match status" value="1"/>
</dbReference>
<dbReference type="GO" id="GO:0004222">
    <property type="term" value="F:metalloendopeptidase activity"/>
    <property type="evidence" value="ECO:0007669"/>
    <property type="project" value="TreeGrafter"/>
</dbReference>
<dbReference type="EMBL" id="FWZT01000031">
    <property type="protein sequence ID" value="SMF77480.1"/>
    <property type="molecule type" value="Genomic_DNA"/>
</dbReference>
<dbReference type="PROSITE" id="PS51257">
    <property type="entry name" value="PROKAR_LIPOPROTEIN"/>
    <property type="match status" value="1"/>
</dbReference>
<feature type="signal peptide" evidence="2">
    <location>
        <begin position="1"/>
        <end position="17"/>
    </location>
</feature>
<dbReference type="RefSeq" id="WP_159455695.1">
    <property type="nucleotide sequence ID" value="NZ_FWZT01000031.1"/>
</dbReference>
<keyword evidence="2" id="KW-0732">Signal</keyword>
<organism evidence="4 5">
    <name type="scientific">Pseudobacteriovorax antillogorgiicola</name>
    <dbReference type="NCBI Taxonomy" id="1513793"/>
    <lineage>
        <taxon>Bacteria</taxon>
        <taxon>Pseudomonadati</taxon>
        <taxon>Bdellovibrionota</taxon>
        <taxon>Oligoflexia</taxon>
        <taxon>Oligoflexales</taxon>
        <taxon>Pseudobacteriovoracaceae</taxon>
        <taxon>Pseudobacteriovorax</taxon>
    </lineage>
</organism>
<name>A0A1Y6CMS5_9BACT</name>
<dbReference type="InterPro" id="IPR036779">
    <property type="entry name" value="LysM_dom_sf"/>
</dbReference>
<dbReference type="CDD" id="cd12797">
    <property type="entry name" value="M23_peptidase"/>
    <property type="match status" value="1"/>
</dbReference>
<dbReference type="AlphaFoldDB" id="A0A1Y6CMS5"/>
<feature type="region of interest" description="Disordered" evidence="1">
    <location>
        <begin position="92"/>
        <end position="111"/>
    </location>
</feature>
<evidence type="ECO:0000313" key="4">
    <source>
        <dbReference type="EMBL" id="SMF77480.1"/>
    </source>
</evidence>
<dbReference type="InterPro" id="IPR011055">
    <property type="entry name" value="Dup_hybrid_motif"/>
</dbReference>
<accession>A0A1Y6CMS5</accession>
<dbReference type="Pfam" id="PF01476">
    <property type="entry name" value="LysM"/>
    <property type="match status" value="1"/>
</dbReference>
<gene>
    <name evidence="4" type="ORF">SAMN06296036_13151</name>
</gene>
<dbReference type="Gene3D" id="3.10.350.10">
    <property type="entry name" value="LysM domain"/>
    <property type="match status" value="1"/>
</dbReference>
<feature type="domain" description="LysM" evidence="3">
    <location>
        <begin position="30"/>
        <end position="74"/>
    </location>
</feature>
<dbReference type="InterPro" id="IPR050570">
    <property type="entry name" value="Cell_wall_metabolism_enzyme"/>
</dbReference>
<dbReference type="InterPro" id="IPR016047">
    <property type="entry name" value="M23ase_b-sheet_dom"/>
</dbReference>
<keyword evidence="5" id="KW-1185">Reference proteome</keyword>
<dbReference type="PROSITE" id="PS51782">
    <property type="entry name" value="LYSM"/>
    <property type="match status" value="1"/>
</dbReference>
<evidence type="ECO:0000256" key="2">
    <source>
        <dbReference type="SAM" id="SignalP"/>
    </source>
</evidence>
<dbReference type="SMART" id="SM00257">
    <property type="entry name" value="LysM"/>
    <property type="match status" value="1"/>
</dbReference>
<dbReference type="Pfam" id="PF01551">
    <property type="entry name" value="Peptidase_M23"/>
    <property type="match status" value="1"/>
</dbReference>
<evidence type="ECO:0000259" key="3">
    <source>
        <dbReference type="PROSITE" id="PS51782"/>
    </source>
</evidence>
<dbReference type="STRING" id="1513793.SAMN06296036_13151"/>
<dbReference type="Proteomes" id="UP000192907">
    <property type="component" value="Unassembled WGS sequence"/>
</dbReference>
<dbReference type="InterPro" id="IPR018392">
    <property type="entry name" value="LysM"/>
</dbReference>
<dbReference type="PANTHER" id="PTHR21666:SF270">
    <property type="entry name" value="MUREIN HYDROLASE ACTIVATOR ENVC"/>
    <property type="match status" value="1"/>
</dbReference>
<feature type="chain" id="PRO_5010984065" evidence="2">
    <location>
        <begin position="18"/>
        <end position="244"/>
    </location>
</feature>
<protein>
    <submittedName>
        <fullName evidence="4">Murein DD-endopeptidase MepM and murein hydrolase activator NlpD, contain LysM domain</fullName>
    </submittedName>
</protein>
<sequence>MKLILIYLLATVSVACSHTGSTQYKDELGDVHKVKPGETLSEIAEDYDVSWRELAQVNDLGRDGHIQAGQQIIVPVRNQSLLSSWIKSPLQCHENHSSPKTPKKGYQHHDFQSSHDHRNLFSWPVRGRLTSVYGPRGGRIHQGIDIAAPTGTNIRASAQGTVVFSGWLRGYGRTVIIQHKGYRTLYAHCHRLLVRRGQRVATGKLIALVGSSGRSTGPHLHFEIQRGMAAVNPLKHLGSSIAGL</sequence>
<dbReference type="CDD" id="cd00118">
    <property type="entry name" value="LysM"/>
    <property type="match status" value="1"/>
</dbReference>